<keyword evidence="1" id="KW-0175">Coiled coil</keyword>
<gene>
    <name evidence="2" type="ORF">SAMN05216360_103101</name>
</gene>
<keyword evidence="3" id="KW-1185">Reference proteome</keyword>
<proteinExistence type="predicted"/>
<accession>A0A1G9V811</accession>
<sequence>MHIFYHWASGLSLASGARGGFAAPRPLLDSRPDWCFALEAVVYAESRGLDFEGMGMALAYGRSIRQARQAAWSWQDRAEALEAELATARAELDAHDAGRRAQLRSLRVALDACAPLDPILKRTGRTYDGGDAERVWEATYGDAYDAVARERGIAPTRRPMTPSERAEAAEAEVLAEPITARRFLGILHQRFFWRGEEHRTLAGAKRARERAAREARAALT</sequence>
<dbReference type="EMBL" id="FNHS01000003">
    <property type="protein sequence ID" value="SDM68294.1"/>
    <property type="molecule type" value="Genomic_DNA"/>
</dbReference>
<organism evidence="2 3">
    <name type="scientific">Methylobacterium phyllostachyos</name>
    <dbReference type="NCBI Taxonomy" id="582672"/>
    <lineage>
        <taxon>Bacteria</taxon>
        <taxon>Pseudomonadati</taxon>
        <taxon>Pseudomonadota</taxon>
        <taxon>Alphaproteobacteria</taxon>
        <taxon>Hyphomicrobiales</taxon>
        <taxon>Methylobacteriaceae</taxon>
        <taxon>Methylobacterium</taxon>
    </lineage>
</organism>
<evidence type="ECO:0000256" key="1">
    <source>
        <dbReference type="SAM" id="Coils"/>
    </source>
</evidence>
<evidence type="ECO:0000313" key="3">
    <source>
        <dbReference type="Proteomes" id="UP000198704"/>
    </source>
</evidence>
<dbReference type="Proteomes" id="UP000198704">
    <property type="component" value="Unassembled WGS sequence"/>
</dbReference>
<name>A0A1G9V811_9HYPH</name>
<dbReference type="STRING" id="582672.SAMN05216360_103101"/>
<feature type="coiled-coil region" evidence="1">
    <location>
        <begin position="64"/>
        <end position="98"/>
    </location>
</feature>
<evidence type="ECO:0000313" key="2">
    <source>
        <dbReference type="EMBL" id="SDM68294.1"/>
    </source>
</evidence>
<dbReference type="AlphaFoldDB" id="A0A1G9V811"/>
<reference evidence="3" key="1">
    <citation type="submission" date="2016-10" db="EMBL/GenBank/DDBJ databases">
        <authorList>
            <person name="Varghese N."/>
            <person name="Submissions S."/>
        </authorList>
    </citation>
    <scope>NUCLEOTIDE SEQUENCE [LARGE SCALE GENOMIC DNA]</scope>
    <source>
        <strain evidence="3">BL47</strain>
    </source>
</reference>
<protein>
    <submittedName>
        <fullName evidence="2">Uncharacterized protein</fullName>
    </submittedName>
</protein>